<accession>A0A6A1UP31</accession>
<protein>
    <recommendedName>
        <fullName evidence="3">Knr4/Smi1-like domain-containing protein</fullName>
    </recommendedName>
</protein>
<comment type="caution">
    <text evidence="1">The sequence shown here is derived from an EMBL/GenBank/DDBJ whole genome shotgun (WGS) entry which is preliminary data.</text>
</comment>
<dbReference type="PANTHER" id="PTHR32011:SF6">
    <property type="entry name" value="KNR4_SMI1-LIKE DOMAIN-CONTAINING PROTEIN"/>
    <property type="match status" value="1"/>
</dbReference>
<keyword evidence="2" id="KW-1185">Reference proteome</keyword>
<dbReference type="Proteomes" id="UP000516437">
    <property type="component" value="Chromosome 8"/>
</dbReference>
<name>A0A6A1UP31_9ROSI</name>
<evidence type="ECO:0008006" key="3">
    <source>
        <dbReference type="Google" id="ProtNLM"/>
    </source>
</evidence>
<sequence>MAATTLTQTQKQNTTNVNKSPKYSKLACFSFAAYAKALIGHLESCSIPFFPGLSDAEFNSVESNFGFVFPPDLRSILQEGLPVAPGFPNWRSSSPQQLHILLKLPTLGLLKLVSQRRLWCESWGVDQPGDTKEALALAKQFLDKAPILVPLYRHFYIPSNPNMAGNPVFYVNGGDVRVFSFDIAGFFQKAEFLQFSRGSGIKAPPWAATAARRIEFWTDMAERGGTRWWSTGDLARCLDEVFWKLRDAGWKEEEVKEMMMMDGGDARNGDARGILRTDKEGLVWYMRVLSTFLLHAGWSREDVVYSLGLQEHENHLLEGKSILEITRNVCSKVDDEHGKKLSLKELMQLQPDL</sequence>
<proteinExistence type="predicted"/>
<evidence type="ECO:0000313" key="1">
    <source>
        <dbReference type="EMBL" id="KAB1202021.1"/>
    </source>
</evidence>
<dbReference type="EMBL" id="RXIC02000026">
    <property type="protein sequence ID" value="KAB1202021.1"/>
    <property type="molecule type" value="Genomic_DNA"/>
</dbReference>
<evidence type="ECO:0000313" key="2">
    <source>
        <dbReference type="Proteomes" id="UP000516437"/>
    </source>
</evidence>
<dbReference type="AlphaFoldDB" id="A0A6A1UP31"/>
<reference evidence="1 2" key="1">
    <citation type="journal article" date="2019" name="Plant Biotechnol. J.">
        <title>The red bayberry genome and genetic basis of sex determination.</title>
        <authorList>
            <person name="Jia H.M."/>
            <person name="Jia H.J."/>
            <person name="Cai Q.L."/>
            <person name="Wang Y."/>
            <person name="Zhao H.B."/>
            <person name="Yang W.F."/>
            <person name="Wang G.Y."/>
            <person name="Li Y.H."/>
            <person name="Zhan D.L."/>
            <person name="Shen Y.T."/>
            <person name="Niu Q.F."/>
            <person name="Chang L."/>
            <person name="Qiu J."/>
            <person name="Zhao L."/>
            <person name="Xie H.B."/>
            <person name="Fu W.Y."/>
            <person name="Jin J."/>
            <person name="Li X.W."/>
            <person name="Jiao Y."/>
            <person name="Zhou C.C."/>
            <person name="Tu T."/>
            <person name="Chai C.Y."/>
            <person name="Gao J.L."/>
            <person name="Fan L.J."/>
            <person name="van de Weg E."/>
            <person name="Wang J.Y."/>
            <person name="Gao Z.S."/>
        </authorList>
    </citation>
    <scope>NUCLEOTIDE SEQUENCE [LARGE SCALE GENOMIC DNA]</scope>
    <source>
        <tissue evidence="1">Leaves</tissue>
    </source>
</reference>
<organism evidence="1 2">
    <name type="scientific">Morella rubra</name>
    <name type="common">Chinese bayberry</name>
    <dbReference type="NCBI Taxonomy" id="262757"/>
    <lineage>
        <taxon>Eukaryota</taxon>
        <taxon>Viridiplantae</taxon>
        <taxon>Streptophyta</taxon>
        <taxon>Embryophyta</taxon>
        <taxon>Tracheophyta</taxon>
        <taxon>Spermatophyta</taxon>
        <taxon>Magnoliopsida</taxon>
        <taxon>eudicotyledons</taxon>
        <taxon>Gunneridae</taxon>
        <taxon>Pentapetalae</taxon>
        <taxon>rosids</taxon>
        <taxon>fabids</taxon>
        <taxon>Fagales</taxon>
        <taxon>Myricaceae</taxon>
        <taxon>Morella</taxon>
    </lineage>
</organism>
<gene>
    <name evidence="1" type="ORF">CJ030_MR8G007625</name>
</gene>
<dbReference type="OrthoDB" id="1921190at2759"/>
<dbReference type="PANTHER" id="PTHR32011">
    <property type="entry name" value="OS08G0472400 PROTEIN"/>
    <property type="match status" value="1"/>
</dbReference>